<dbReference type="EMBL" id="ABIB01000019">
    <property type="protein sequence ID" value="EDP94396.1"/>
    <property type="molecule type" value="Genomic_DNA"/>
</dbReference>
<keyword evidence="2" id="KW-1185">Reference proteome</keyword>
<dbReference type="Proteomes" id="UP000002945">
    <property type="component" value="Unassembled WGS sequence"/>
</dbReference>
<comment type="caution">
    <text evidence="1">The sequence shown here is derived from an EMBL/GenBank/DDBJ whole genome shotgun (WGS) entry which is preliminary data.</text>
</comment>
<evidence type="ECO:0000313" key="1">
    <source>
        <dbReference type="EMBL" id="EDP94396.1"/>
    </source>
</evidence>
<dbReference type="RefSeq" id="WP_007094582.1">
    <property type="nucleotide sequence ID" value="NZ_CP142125.1"/>
</dbReference>
<evidence type="ECO:0000313" key="2">
    <source>
        <dbReference type="Proteomes" id="UP000002945"/>
    </source>
</evidence>
<accession>A9ECP2</accession>
<name>A9ECP2_9FLAO</name>
<dbReference type="HOGENOM" id="CLU_2752552_0_0_10"/>
<dbReference type="AlphaFoldDB" id="A9ECP2"/>
<sequence>MKKQKISLSLRKQKISSLDTQDVKGGMFTTDFIKTIRVDCRFTKNTDCGQFTCNLDTITPECLASRVGLC</sequence>
<protein>
    <submittedName>
        <fullName evidence="1">Uncharacterized protein</fullName>
    </submittedName>
</protein>
<proteinExistence type="predicted"/>
<organism evidence="1 2">
    <name type="scientific">Kordia algicida OT-1</name>
    <dbReference type="NCBI Taxonomy" id="391587"/>
    <lineage>
        <taxon>Bacteria</taxon>
        <taxon>Pseudomonadati</taxon>
        <taxon>Bacteroidota</taxon>
        <taxon>Flavobacteriia</taxon>
        <taxon>Flavobacteriales</taxon>
        <taxon>Flavobacteriaceae</taxon>
        <taxon>Kordia</taxon>
    </lineage>
</organism>
<gene>
    <name evidence="1" type="ORF">KAOT1_10116</name>
</gene>
<reference evidence="1 2" key="1">
    <citation type="journal article" date="2011" name="J. Bacteriol.">
        <title>Genome sequence of the algicidal bacterium Kordia algicida OT-1.</title>
        <authorList>
            <person name="Lee H.S."/>
            <person name="Kang S.G."/>
            <person name="Kwon K.K."/>
            <person name="Lee J.H."/>
            <person name="Kim S.J."/>
        </authorList>
    </citation>
    <scope>NUCLEOTIDE SEQUENCE [LARGE SCALE GENOMIC DNA]</scope>
    <source>
        <strain evidence="1 2">OT-1</strain>
    </source>
</reference>